<feature type="compositionally biased region" description="Basic and acidic residues" evidence="10">
    <location>
        <begin position="1026"/>
        <end position="1036"/>
    </location>
</feature>
<comment type="subcellular location">
    <subcellularLocation>
        <location evidence="1">Membrane</location>
        <topology evidence="1">Multi-pass membrane protein</topology>
    </subcellularLocation>
</comment>
<feature type="transmembrane region" description="Helical" evidence="11">
    <location>
        <begin position="53"/>
        <end position="74"/>
    </location>
</feature>
<dbReference type="SUPFAM" id="SSF90123">
    <property type="entry name" value="ABC transporter transmembrane region"/>
    <property type="match status" value="1"/>
</dbReference>
<dbReference type="InterPro" id="IPR027417">
    <property type="entry name" value="P-loop_NTPase"/>
</dbReference>
<feature type="region of interest" description="Disordered" evidence="10">
    <location>
        <begin position="1179"/>
        <end position="1261"/>
    </location>
</feature>
<dbReference type="PROSITE" id="PS50929">
    <property type="entry name" value="ABC_TM1F"/>
    <property type="match status" value="1"/>
</dbReference>
<keyword evidence="2" id="KW-0813">Transport</keyword>
<dbReference type="PROSITE" id="PS00211">
    <property type="entry name" value="ABC_TRANSPORTER_1"/>
    <property type="match status" value="1"/>
</dbReference>
<evidence type="ECO:0000256" key="9">
    <source>
        <dbReference type="ARBA" id="ARBA00024363"/>
    </source>
</evidence>
<feature type="domain" description="ABC transmembrane type-1" evidence="13">
    <location>
        <begin position="292"/>
        <end position="577"/>
    </location>
</feature>
<dbReference type="InterPro" id="IPR039421">
    <property type="entry name" value="Type_1_exporter"/>
</dbReference>
<dbReference type="PANTHER" id="PTHR24221:SF648">
    <property type="entry name" value="ABC-TYPE TRANSPORTER ATR1"/>
    <property type="match status" value="1"/>
</dbReference>
<evidence type="ECO:0000256" key="4">
    <source>
        <dbReference type="ARBA" id="ARBA00022741"/>
    </source>
</evidence>
<feature type="region of interest" description="Disordered" evidence="10">
    <location>
        <begin position="928"/>
        <end position="947"/>
    </location>
</feature>
<evidence type="ECO:0000256" key="2">
    <source>
        <dbReference type="ARBA" id="ARBA00022448"/>
    </source>
</evidence>
<gene>
    <name evidence="14" type="ORF">CTheo_3701</name>
</gene>
<feature type="compositionally biased region" description="Basic and acidic residues" evidence="10">
    <location>
        <begin position="930"/>
        <end position="947"/>
    </location>
</feature>
<dbReference type="GO" id="GO:0000041">
    <property type="term" value="P:transition metal ion transport"/>
    <property type="evidence" value="ECO:0007669"/>
    <property type="project" value="UniProtKB-ARBA"/>
</dbReference>
<accession>A0A5N5QMU5</accession>
<organism evidence="14 15">
    <name type="scientific">Ceratobasidium theobromae</name>
    <dbReference type="NCBI Taxonomy" id="1582974"/>
    <lineage>
        <taxon>Eukaryota</taxon>
        <taxon>Fungi</taxon>
        <taxon>Dikarya</taxon>
        <taxon>Basidiomycota</taxon>
        <taxon>Agaricomycotina</taxon>
        <taxon>Agaricomycetes</taxon>
        <taxon>Cantharellales</taxon>
        <taxon>Ceratobasidiaceae</taxon>
        <taxon>Ceratobasidium</taxon>
    </lineage>
</organism>
<evidence type="ECO:0000256" key="6">
    <source>
        <dbReference type="ARBA" id="ARBA00022840"/>
    </source>
</evidence>
<dbReference type="PROSITE" id="PS50893">
    <property type="entry name" value="ABC_TRANSPORTER_2"/>
    <property type="match status" value="1"/>
</dbReference>
<keyword evidence="4" id="KW-0547">Nucleotide-binding</keyword>
<feature type="compositionally biased region" description="Polar residues" evidence="10">
    <location>
        <begin position="1148"/>
        <end position="1158"/>
    </location>
</feature>
<dbReference type="Proteomes" id="UP000383932">
    <property type="component" value="Unassembled WGS sequence"/>
</dbReference>
<feature type="compositionally biased region" description="Low complexity" evidence="10">
    <location>
        <begin position="245"/>
        <end position="254"/>
    </location>
</feature>
<dbReference type="InterPro" id="IPR003593">
    <property type="entry name" value="AAA+_ATPase"/>
</dbReference>
<dbReference type="CDD" id="cd18583">
    <property type="entry name" value="ABC_6TM_HMT1"/>
    <property type="match status" value="1"/>
</dbReference>
<feature type="transmembrane region" description="Helical" evidence="11">
    <location>
        <begin position="289"/>
        <end position="312"/>
    </location>
</feature>
<evidence type="ECO:0000256" key="5">
    <source>
        <dbReference type="ARBA" id="ARBA00022792"/>
    </source>
</evidence>
<comment type="caution">
    <text evidence="14">The sequence shown here is derived from an EMBL/GenBank/DDBJ whole genome shotgun (WGS) entry which is preliminary data.</text>
</comment>
<feature type="transmembrane region" description="Helical" evidence="11">
    <location>
        <begin position="124"/>
        <end position="151"/>
    </location>
</feature>
<keyword evidence="8 11" id="KW-0472">Membrane</keyword>
<proteinExistence type="inferred from homology"/>
<feature type="transmembrane region" description="Helical" evidence="11">
    <location>
        <begin position="332"/>
        <end position="350"/>
    </location>
</feature>
<evidence type="ECO:0000259" key="12">
    <source>
        <dbReference type="PROSITE" id="PS50893"/>
    </source>
</evidence>
<dbReference type="Gene3D" id="3.40.50.300">
    <property type="entry name" value="P-loop containing nucleotide triphosphate hydrolases"/>
    <property type="match status" value="1"/>
</dbReference>
<keyword evidence="6" id="KW-0067">ATP-binding</keyword>
<feature type="compositionally biased region" description="Low complexity" evidence="10">
    <location>
        <begin position="1202"/>
        <end position="1217"/>
    </location>
</feature>
<dbReference type="SMART" id="SM00382">
    <property type="entry name" value="AAA"/>
    <property type="match status" value="1"/>
</dbReference>
<feature type="transmembrane region" description="Helical" evidence="11">
    <location>
        <begin position="435"/>
        <end position="454"/>
    </location>
</feature>
<evidence type="ECO:0000256" key="11">
    <source>
        <dbReference type="SAM" id="Phobius"/>
    </source>
</evidence>
<keyword evidence="5" id="KW-0999">Mitochondrion inner membrane</keyword>
<dbReference type="InterPro" id="IPR011527">
    <property type="entry name" value="ABC1_TM_dom"/>
</dbReference>
<evidence type="ECO:0000313" key="15">
    <source>
        <dbReference type="Proteomes" id="UP000383932"/>
    </source>
</evidence>
<feature type="compositionally biased region" description="Low complexity" evidence="10">
    <location>
        <begin position="1117"/>
        <end position="1138"/>
    </location>
</feature>
<dbReference type="Pfam" id="PF00005">
    <property type="entry name" value="ABC_tran"/>
    <property type="match status" value="1"/>
</dbReference>
<name>A0A5N5QMU5_9AGAM</name>
<feature type="compositionally biased region" description="Basic residues" evidence="10">
    <location>
        <begin position="1250"/>
        <end position="1261"/>
    </location>
</feature>
<keyword evidence="15" id="KW-1185">Reference proteome</keyword>
<feature type="transmembrane region" description="Helical" evidence="11">
    <location>
        <begin position="519"/>
        <end position="538"/>
    </location>
</feature>
<keyword evidence="7 11" id="KW-1133">Transmembrane helix</keyword>
<evidence type="ECO:0000313" key="14">
    <source>
        <dbReference type="EMBL" id="KAB5592841.1"/>
    </source>
</evidence>
<feature type="transmembrane region" description="Helical" evidence="11">
    <location>
        <begin position="406"/>
        <end position="429"/>
    </location>
</feature>
<dbReference type="GO" id="GO:0140359">
    <property type="term" value="F:ABC-type transporter activity"/>
    <property type="evidence" value="ECO:0007669"/>
    <property type="project" value="InterPro"/>
</dbReference>
<feature type="region of interest" description="Disordered" evidence="10">
    <location>
        <begin position="1063"/>
        <end position="1166"/>
    </location>
</feature>
<evidence type="ECO:0000256" key="3">
    <source>
        <dbReference type="ARBA" id="ARBA00022692"/>
    </source>
</evidence>
<dbReference type="Pfam" id="PF00664">
    <property type="entry name" value="ABC_membrane"/>
    <property type="match status" value="1"/>
</dbReference>
<evidence type="ECO:0000256" key="1">
    <source>
        <dbReference type="ARBA" id="ARBA00004141"/>
    </source>
</evidence>
<feature type="transmembrane region" description="Helical" evidence="11">
    <location>
        <begin position="94"/>
        <end position="112"/>
    </location>
</feature>
<evidence type="ECO:0000259" key="13">
    <source>
        <dbReference type="PROSITE" id="PS50929"/>
    </source>
</evidence>
<feature type="domain" description="ABC transporter" evidence="12">
    <location>
        <begin position="611"/>
        <end position="847"/>
    </location>
</feature>
<keyword evidence="3 11" id="KW-0812">Transmembrane</keyword>
<dbReference type="InterPro" id="IPR017871">
    <property type="entry name" value="ABC_transporter-like_CS"/>
</dbReference>
<dbReference type="GO" id="GO:0005524">
    <property type="term" value="F:ATP binding"/>
    <property type="evidence" value="ECO:0007669"/>
    <property type="project" value="UniProtKB-KW"/>
</dbReference>
<dbReference type="GO" id="GO:0016020">
    <property type="term" value="C:membrane"/>
    <property type="evidence" value="ECO:0007669"/>
    <property type="project" value="UniProtKB-SubCell"/>
</dbReference>
<reference evidence="14 15" key="1">
    <citation type="journal article" date="2019" name="Fungal Biol. Biotechnol.">
        <title>Draft genome sequence of fastidious pathogen Ceratobasidium theobromae, which causes vascular-streak dieback in Theobroma cacao.</title>
        <authorList>
            <person name="Ali S.S."/>
            <person name="Asman A."/>
            <person name="Shao J."/>
            <person name="Firmansyah A.P."/>
            <person name="Susilo A.W."/>
            <person name="Rosmana A."/>
            <person name="McMahon P."/>
            <person name="Junaid M."/>
            <person name="Guest D."/>
            <person name="Kheng T.Y."/>
            <person name="Meinhardt L.W."/>
            <person name="Bailey B.A."/>
        </authorList>
    </citation>
    <scope>NUCLEOTIDE SEQUENCE [LARGE SCALE GENOMIC DNA]</scope>
    <source>
        <strain evidence="14 15">CT2</strain>
    </source>
</reference>
<evidence type="ECO:0000256" key="8">
    <source>
        <dbReference type="ARBA" id="ARBA00023136"/>
    </source>
</evidence>
<dbReference type="SUPFAM" id="SSF52540">
    <property type="entry name" value="P-loop containing nucleoside triphosphate hydrolases"/>
    <property type="match status" value="1"/>
</dbReference>
<protein>
    <submittedName>
        <fullName evidence="14">Vacuolar ABC heavy metal transporter (HMT1)</fullName>
    </submittedName>
</protein>
<dbReference type="InterPro" id="IPR003439">
    <property type="entry name" value="ABC_transporter-like_ATP-bd"/>
</dbReference>
<dbReference type="InterPro" id="IPR036640">
    <property type="entry name" value="ABC1_TM_sf"/>
</dbReference>
<dbReference type="AlphaFoldDB" id="A0A5N5QMU5"/>
<dbReference type="Gene3D" id="1.20.1560.10">
    <property type="entry name" value="ABC transporter type 1, transmembrane domain"/>
    <property type="match status" value="1"/>
</dbReference>
<comment type="similarity">
    <text evidence="9">Belongs to the ABC transporter superfamily. ABCB family. Heavy Metal importer (TC 3.A.1.210) subfamily.</text>
</comment>
<evidence type="ECO:0000256" key="10">
    <source>
        <dbReference type="SAM" id="MobiDB-lite"/>
    </source>
</evidence>
<keyword evidence="5" id="KW-0496">Mitochondrion</keyword>
<feature type="region of interest" description="Disordered" evidence="10">
    <location>
        <begin position="229"/>
        <end position="261"/>
    </location>
</feature>
<feature type="transmembrane region" description="Helical" evidence="11">
    <location>
        <begin position="163"/>
        <end position="184"/>
    </location>
</feature>
<dbReference type="FunFam" id="3.40.50.300:FF:000186">
    <property type="entry name" value="ATP-binding cassette sub-family B member 7, mitochondrial"/>
    <property type="match status" value="1"/>
</dbReference>
<sequence>MASPALLFQLRIADSAALVALLCGAPLLKGPPSPSDSEITTVVRAIKAPRRTLVVFLLALAAVSAFLDGSVTVANAVFNHVFETTLPPWRGIEFYSVALLVAFAGFAVIGAFKEARGAPIWQSALLKLFVFVALALDIALAVLIPLVVPIWSGDESAGLAPVVHFGLTVFRVLVLLVLFPALFFPRTLYEPVEQNGAAAQTAETSLLVPPAASAESSALAAPKAKYGTFNPAPSTPPSRAQTPAPSIGGPSSSSNDRPPRAELSWSEIGARLRRLFPYLWPHKSVGLQFLALICLLIVAAGRVINAAIPFKLSEVIDALSKKGARHNVWTPLFWYVGLKFLQGSGGLGALRDIIWAPVMQYSDRSMSQLVFDHLLNLSLAWHTRRKTGEVIRILDRGAAINHVFELIIFNVIPTLADIGIALYIFFWYFGPDLSFFIAVIMVSYVWTSIFLTSLRTRLRRQMNDADVATRGIHTDSLLNYETVKYFGGEEHEGERYREAISRYQSLEIRVMASLNIMNLCQNLLLSVGLLVGSLMVALDTAHPSEQIVKRFVVFITYLAQLYGPLNSLAYIYRSINQNLVDTERLMDLLDEPSEVQDKPDAKELVVTDGVIVFDNVTFSYDNRTTALNGVSFTIPKGGSLALVGESGSGKSTILRLLYRFYDLAPGNGAIRIDGQDIRDVTQASLRKAIGVVPQDSVLFNNTIGYNIGYGKFGASTEEIENAAAAAQMHERILSFPDGYETKVGERGVRLSGGEKQRVAIARALLKSPRIILLDEATSALDTNTERDIQKALQNLTHGRSSLSIAHRLSTVVNSDLILVLHQGEIVESGSHRELVERDGRFAAMWADQISSADETRTLPDTNKDDAGDVPGYAVDAPEPSGHDVHALPVPAVDTPDNLSFIHTGAGPVGLGLGPQIVPTAQLVGATVQSEHPEPIKPEQQESERSLHEVRPDISFAAVAGGEPSKPHDAPTSDAPAPVSFPQSDSAPAPALSFPKGDDAASTAGSARPALQDETSGGVTFAAGTTEGERSEGAERFRQAAHRIRKISVGAAAKSGQGFAQLARRISLAPGRRNVSSPDAAAESGETSTPKADDAPAAEATPKASEEGAAPVSFPSEPAVAATTAAPAADDASSLAGSARPGLREPASGTGTPNVTFAPNTEGERIKHAAQRIRKISVGAAAKSQQGFAHLARRMSLGPSRQGSISSGHGASSPGSPGFLHRNSSGSARPSMEATAGAGDEGSVAESDKKKKDKKEKRKGSD</sequence>
<dbReference type="OrthoDB" id="6500128at2759"/>
<evidence type="ECO:0000256" key="7">
    <source>
        <dbReference type="ARBA" id="ARBA00022989"/>
    </source>
</evidence>
<dbReference type="GO" id="GO:0016887">
    <property type="term" value="F:ATP hydrolysis activity"/>
    <property type="evidence" value="ECO:0007669"/>
    <property type="project" value="InterPro"/>
</dbReference>
<feature type="region of interest" description="Disordered" evidence="10">
    <location>
        <begin position="958"/>
        <end position="1036"/>
    </location>
</feature>
<dbReference type="EMBL" id="SSOP01000052">
    <property type="protein sequence ID" value="KAB5592841.1"/>
    <property type="molecule type" value="Genomic_DNA"/>
</dbReference>
<dbReference type="PANTHER" id="PTHR24221">
    <property type="entry name" value="ATP-BINDING CASSETTE SUB-FAMILY B"/>
    <property type="match status" value="1"/>
</dbReference>